<dbReference type="OrthoDB" id="2506647at2759"/>
<feature type="signal peptide" evidence="1">
    <location>
        <begin position="1"/>
        <end position="16"/>
    </location>
</feature>
<dbReference type="InParanoid" id="A0A165KS72"/>
<organism evidence="2 3">
    <name type="scientific">Exidia glandulosa HHB12029</name>
    <dbReference type="NCBI Taxonomy" id="1314781"/>
    <lineage>
        <taxon>Eukaryota</taxon>
        <taxon>Fungi</taxon>
        <taxon>Dikarya</taxon>
        <taxon>Basidiomycota</taxon>
        <taxon>Agaricomycotina</taxon>
        <taxon>Agaricomycetes</taxon>
        <taxon>Auriculariales</taxon>
        <taxon>Exidiaceae</taxon>
        <taxon>Exidia</taxon>
    </lineage>
</organism>
<evidence type="ECO:0000313" key="2">
    <source>
        <dbReference type="EMBL" id="KZV96785.1"/>
    </source>
</evidence>
<evidence type="ECO:0000313" key="3">
    <source>
        <dbReference type="Proteomes" id="UP000077266"/>
    </source>
</evidence>
<proteinExistence type="predicted"/>
<dbReference type="Proteomes" id="UP000077266">
    <property type="component" value="Unassembled WGS sequence"/>
</dbReference>
<dbReference type="Gene3D" id="3.90.280.10">
    <property type="entry name" value="PEBP-like"/>
    <property type="match status" value="1"/>
</dbReference>
<dbReference type="EMBL" id="KV425938">
    <property type="protein sequence ID" value="KZV96785.1"/>
    <property type="molecule type" value="Genomic_DNA"/>
</dbReference>
<evidence type="ECO:0000256" key="1">
    <source>
        <dbReference type="SAM" id="SignalP"/>
    </source>
</evidence>
<dbReference type="STRING" id="1314781.A0A165KS72"/>
<reference evidence="2 3" key="1">
    <citation type="journal article" date="2016" name="Mol. Biol. Evol.">
        <title>Comparative Genomics of Early-Diverging Mushroom-Forming Fungi Provides Insights into the Origins of Lignocellulose Decay Capabilities.</title>
        <authorList>
            <person name="Nagy L.G."/>
            <person name="Riley R."/>
            <person name="Tritt A."/>
            <person name="Adam C."/>
            <person name="Daum C."/>
            <person name="Floudas D."/>
            <person name="Sun H."/>
            <person name="Yadav J.S."/>
            <person name="Pangilinan J."/>
            <person name="Larsson K.H."/>
            <person name="Matsuura K."/>
            <person name="Barry K."/>
            <person name="Labutti K."/>
            <person name="Kuo R."/>
            <person name="Ohm R.A."/>
            <person name="Bhattacharya S.S."/>
            <person name="Shirouzu T."/>
            <person name="Yoshinaga Y."/>
            <person name="Martin F.M."/>
            <person name="Grigoriev I.V."/>
            <person name="Hibbett D.S."/>
        </authorList>
    </citation>
    <scope>NUCLEOTIDE SEQUENCE [LARGE SCALE GENOMIC DNA]</scope>
    <source>
        <strain evidence="2 3">HHB12029</strain>
    </source>
</reference>
<sequence>MQLLWVLAAFASLATAQDTLESVKAAFESVRIVPDVIPTFDPIFLLQLTYTDVKTGNPLPLAVGETIDVENTRAAPAFSIVDSTGAFDTAFLIALVNPDDPFPGGSTSFLNYLGADQLVGGDGEMVPNSAPVVSYVGPRTTNGELPQRVVALLYSQSDLNALSGPPDTRDDFNVTDFVERNLRGPSALVGGTFFFSRNPSID</sequence>
<dbReference type="AlphaFoldDB" id="A0A165KS72"/>
<protein>
    <submittedName>
        <fullName evidence="2">PEBP-like protein</fullName>
    </submittedName>
</protein>
<gene>
    <name evidence="2" type="ORF">EXIGLDRAFT_765023</name>
</gene>
<dbReference type="SUPFAM" id="SSF49777">
    <property type="entry name" value="PEBP-like"/>
    <property type="match status" value="1"/>
</dbReference>
<keyword evidence="3" id="KW-1185">Reference proteome</keyword>
<accession>A0A165KS72</accession>
<feature type="chain" id="PRO_5007861067" evidence="1">
    <location>
        <begin position="17"/>
        <end position="202"/>
    </location>
</feature>
<name>A0A165KS72_EXIGL</name>
<keyword evidence="1" id="KW-0732">Signal</keyword>
<dbReference type="InterPro" id="IPR036610">
    <property type="entry name" value="PEBP-like_sf"/>
</dbReference>